<evidence type="ECO:0000313" key="2">
    <source>
        <dbReference type="Proteomes" id="UP000494206"/>
    </source>
</evidence>
<gene>
    <name evidence="1" type="ORF">CBOVIS_LOCUS10916</name>
</gene>
<evidence type="ECO:0000313" key="1">
    <source>
        <dbReference type="EMBL" id="CAB3409237.1"/>
    </source>
</evidence>
<sequence>MSANNAIFMLSQAQLMKVIAQQGARGPTRIPICVLCERSHWPSECNNMHSTVEERQTVQRRCRAPRTETCKNRRVFNLIATICASTDKIAKEYQTGMICSGPDDSGHPIRPGLKSLSIYCVQLERHLPCLWNAVVLISVESASTHKIPKE</sequence>
<reference evidence="1 2" key="1">
    <citation type="submission" date="2020-04" db="EMBL/GenBank/DDBJ databases">
        <authorList>
            <person name="Laetsch R D."/>
            <person name="Stevens L."/>
            <person name="Kumar S."/>
            <person name="Blaxter L. M."/>
        </authorList>
    </citation>
    <scope>NUCLEOTIDE SEQUENCE [LARGE SCALE GENOMIC DNA]</scope>
</reference>
<proteinExistence type="predicted"/>
<accession>A0A8S1F8H9</accession>
<protein>
    <submittedName>
        <fullName evidence="1">Uncharacterized protein</fullName>
    </submittedName>
</protein>
<dbReference type="Proteomes" id="UP000494206">
    <property type="component" value="Unassembled WGS sequence"/>
</dbReference>
<name>A0A8S1F8H9_9PELO</name>
<dbReference type="AlphaFoldDB" id="A0A8S1F8H9"/>
<keyword evidence="2" id="KW-1185">Reference proteome</keyword>
<dbReference type="EMBL" id="CADEPM010000008">
    <property type="protein sequence ID" value="CAB3409237.1"/>
    <property type="molecule type" value="Genomic_DNA"/>
</dbReference>
<comment type="caution">
    <text evidence="1">The sequence shown here is derived from an EMBL/GenBank/DDBJ whole genome shotgun (WGS) entry which is preliminary data.</text>
</comment>
<organism evidence="1 2">
    <name type="scientific">Caenorhabditis bovis</name>
    <dbReference type="NCBI Taxonomy" id="2654633"/>
    <lineage>
        <taxon>Eukaryota</taxon>
        <taxon>Metazoa</taxon>
        <taxon>Ecdysozoa</taxon>
        <taxon>Nematoda</taxon>
        <taxon>Chromadorea</taxon>
        <taxon>Rhabditida</taxon>
        <taxon>Rhabditina</taxon>
        <taxon>Rhabditomorpha</taxon>
        <taxon>Rhabditoidea</taxon>
        <taxon>Rhabditidae</taxon>
        <taxon>Peloderinae</taxon>
        <taxon>Caenorhabditis</taxon>
    </lineage>
</organism>